<evidence type="ECO:0000256" key="1">
    <source>
        <dbReference type="SAM" id="MobiDB-lite"/>
    </source>
</evidence>
<evidence type="ECO:0000313" key="4">
    <source>
        <dbReference type="Proteomes" id="UP000320455"/>
    </source>
</evidence>
<dbReference type="EMBL" id="VOCK01000287">
    <property type="protein sequence ID" value="TWQ43307.1"/>
    <property type="molecule type" value="Genomic_DNA"/>
</dbReference>
<feature type="compositionally biased region" description="Low complexity" evidence="1">
    <location>
        <begin position="78"/>
        <end position="98"/>
    </location>
</feature>
<proteinExistence type="predicted"/>
<organism evidence="3 4">
    <name type="scientific">Xanthomonas vasicola</name>
    <dbReference type="NCBI Taxonomy" id="56459"/>
    <lineage>
        <taxon>Bacteria</taxon>
        <taxon>Pseudomonadati</taxon>
        <taxon>Pseudomonadota</taxon>
        <taxon>Gammaproteobacteria</taxon>
        <taxon>Lysobacterales</taxon>
        <taxon>Lysobacteraceae</taxon>
        <taxon>Xanthomonas</taxon>
    </lineage>
</organism>
<dbReference type="InterPro" id="IPR046519">
    <property type="entry name" value="X-Tfes_XVIPCD"/>
</dbReference>
<name>A0ABD7S690_XANVA</name>
<feature type="non-terminal residue" evidence="3">
    <location>
        <position position="1"/>
    </location>
</feature>
<evidence type="ECO:0000259" key="2">
    <source>
        <dbReference type="Pfam" id="PF20410"/>
    </source>
</evidence>
<dbReference type="Proteomes" id="UP000320455">
    <property type="component" value="Unassembled WGS sequence"/>
</dbReference>
<feature type="region of interest" description="Disordered" evidence="1">
    <location>
        <begin position="78"/>
        <end position="105"/>
    </location>
</feature>
<dbReference type="Pfam" id="PF20410">
    <property type="entry name" value="X-Tfes_XVIPCD"/>
    <property type="match status" value="1"/>
</dbReference>
<dbReference type="RefSeq" id="WP_338153450.1">
    <property type="nucleotide sequence ID" value="NZ_VOCK01000287.1"/>
</dbReference>
<evidence type="ECO:0000313" key="3">
    <source>
        <dbReference type="EMBL" id="TWQ43307.1"/>
    </source>
</evidence>
<comment type="caution">
    <text evidence="3">The sequence shown here is derived from an EMBL/GenBank/DDBJ whole genome shotgun (WGS) entry which is preliminary data.</text>
</comment>
<feature type="domain" description="X-Tfes XVIPCD" evidence="2">
    <location>
        <begin position="1"/>
        <end position="74"/>
    </location>
</feature>
<reference evidence="4" key="1">
    <citation type="journal article" date="2020" name="Phytopathology">
        <title>Genomic acquisitions in emerging populations of Xanthomonas vasicola pv. vasculorum infecting corn in the U.S. and Argentina.</title>
        <authorList>
            <person name="Perez-Quintero A.L."/>
        </authorList>
    </citation>
    <scope>NUCLEOTIDE SEQUENCE [LARGE SCALE GENOMIC DNA]</scope>
    <source>
        <strain evidence="4">Xvh-L</strain>
    </source>
</reference>
<gene>
    <name evidence="3" type="ORF">FQK01_25125</name>
</gene>
<sequence>SQRMTASLLALAKEEGLSRVDHVVLNTPTPQLAGGEKVFIVQGALNDPAHQRAHMPTLDAVQTPEVQSFDRLQAINQTQAQAREQQQALEQSQQAVTQAGPSMTR</sequence>
<accession>A0ABD7S690</accession>
<dbReference type="AlphaFoldDB" id="A0ABD7S690"/>
<keyword evidence="4" id="KW-1185">Reference proteome</keyword>
<protein>
    <recommendedName>
        <fullName evidence="2">X-Tfes XVIPCD domain-containing protein</fullName>
    </recommendedName>
</protein>